<evidence type="ECO:0000313" key="6">
    <source>
        <dbReference type="Proteomes" id="UP000003922"/>
    </source>
</evidence>
<dbReference type="RefSeq" id="WP_007307674.1">
    <property type="nucleotide sequence ID" value="NZ_AADV02000135.1"/>
</dbReference>
<accession>Q4BXB6</accession>
<feature type="compositionally biased region" description="Acidic residues" evidence="3">
    <location>
        <begin position="453"/>
        <end position="467"/>
    </location>
</feature>
<comment type="subcellular location">
    <subcellularLocation>
        <location evidence="1">Secreted</location>
    </subcellularLocation>
</comment>
<dbReference type="InterPro" id="IPR013783">
    <property type="entry name" value="Ig-like_fold"/>
</dbReference>
<dbReference type="GO" id="GO:0005576">
    <property type="term" value="C:extracellular region"/>
    <property type="evidence" value="ECO:0007669"/>
    <property type="project" value="UniProtKB-SubCell"/>
</dbReference>
<feature type="compositionally biased region" description="Acidic residues" evidence="3">
    <location>
        <begin position="486"/>
        <end position="495"/>
    </location>
</feature>
<dbReference type="EMBL" id="AADV02000135">
    <property type="protein sequence ID" value="EAM48549.1"/>
    <property type="molecule type" value="Genomic_DNA"/>
</dbReference>
<evidence type="ECO:0000256" key="2">
    <source>
        <dbReference type="ARBA" id="ARBA00022525"/>
    </source>
</evidence>
<dbReference type="OrthoDB" id="9815928at2"/>
<dbReference type="GO" id="GO:0005509">
    <property type="term" value="F:calcium ion binding"/>
    <property type="evidence" value="ECO:0007669"/>
    <property type="project" value="InterPro"/>
</dbReference>
<dbReference type="InterPro" id="IPR018511">
    <property type="entry name" value="Hemolysin-typ_Ca-bd_CS"/>
</dbReference>
<feature type="compositionally biased region" description="Basic and acidic residues" evidence="3">
    <location>
        <begin position="405"/>
        <end position="426"/>
    </location>
</feature>
<reference evidence="5" key="3">
    <citation type="submission" date="2016-12" db="EMBL/GenBank/DDBJ databases">
        <title>Annotation of the draft genome assembly of Crocosphaera watsonii WH 8501.</title>
        <authorList>
            <consortium name="US DOE Joint Genome Institute (JGI-ORNL)"/>
            <person name="Larimer F."/>
            <person name="Land M."/>
        </authorList>
    </citation>
    <scope>NUCLEOTIDE SEQUENCE</scope>
    <source>
        <strain evidence="5">WH 8501</strain>
    </source>
</reference>
<dbReference type="Pfam" id="PF00353">
    <property type="entry name" value="HemolysinCabind"/>
    <property type="match status" value="7"/>
</dbReference>
<dbReference type="PANTHER" id="PTHR38340">
    <property type="entry name" value="S-LAYER PROTEIN"/>
    <property type="match status" value="1"/>
</dbReference>
<evidence type="ECO:0000313" key="5">
    <source>
        <dbReference type="EMBL" id="EAM48549.1"/>
    </source>
</evidence>
<dbReference type="PANTHER" id="PTHR38340:SF1">
    <property type="entry name" value="S-LAYER PROTEIN"/>
    <property type="match status" value="1"/>
</dbReference>
<dbReference type="PROSITE" id="PS00330">
    <property type="entry name" value="HEMOLYSIN_CALCIUM"/>
    <property type="match status" value="2"/>
</dbReference>
<protein>
    <submittedName>
        <fullName evidence="5">Hemolysin-type calcium-binding region</fullName>
    </submittedName>
</protein>
<dbReference type="InterPro" id="IPR050557">
    <property type="entry name" value="RTX_toxin/Mannuronan_C5-epim"/>
</dbReference>
<feature type="domain" description="CARDB" evidence="4">
    <location>
        <begin position="1224"/>
        <end position="1340"/>
    </location>
</feature>
<gene>
    <name evidence="5" type="ORF">CwatDRAFT_1211</name>
</gene>
<feature type="region of interest" description="Disordered" evidence="3">
    <location>
        <begin position="1420"/>
        <end position="1440"/>
    </location>
</feature>
<dbReference type="SUPFAM" id="SSF51120">
    <property type="entry name" value="beta-Roll"/>
    <property type="match status" value="3"/>
</dbReference>
<dbReference type="InterPro" id="IPR001343">
    <property type="entry name" value="Hemolysn_Ca-bd"/>
</dbReference>
<dbReference type="KEGG" id="cwa:CwatDRAFT_1211"/>
<dbReference type="Proteomes" id="UP000003922">
    <property type="component" value="Unassembled WGS sequence"/>
</dbReference>
<comment type="caution">
    <text evidence="5">The sequence shown here is derived from an EMBL/GenBank/DDBJ whole genome shotgun (WGS) entry which is preliminary data.</text>
</comment>
<proteinExistence type="predicted"/>
<keyword evidence="6" id="KW-1185">Reference proteome</keyword>
<reference evidence="5" key="1">
    <citation type="submission" date="2004-02" db="EMBL/GenBank/DDBJ databases">
        <authorList>
            <consortium name="DOE Joint Genome Institute"/>
        </authorList>
    </citation>
    <scope>NUCLEOTIDE SEQUENCE [LARGE SCALE GENOMIC DNA]</scope>
    <source>
        <strain evidence="5">WH 8501</strain>
    </source>
</reference>
<sequence length="1989" mass="223109">MSNPSNIFDPIALDNIYAQLSAWYQIFPLDKVSFPLSPQIPLLNKEQLDSASNEITGFVDQIKNAIEDAQDFLGNVWKEVEKFAGDVANAVKKGVEDLIDFGSDIGQAAVTVLNTTTQAVIDGKDAVLGVLADFDEQFIQPFVEGIGLEPFFTYLDERIPLRKWLKEVNNAIDDLGEYVSAATAVINGNTTVKEIIKDIPKLYTFSAEIIDGQLEINWDSNASNQYLQDPKAELYVTIEERWGLKYLQVFSAPIKSQEKVARIFKAECGGFLGTDCSWNEKTPETKEVEHRNAFEFNLNDINKIVINGTNYDDKIIVDKLVDTPVTIKAYDGRDTIQGGSNDDDLQGGRGDDTIIGGEGHDTIGGDEGNDVLVGGDTVEEDNITGNDSITGGTGNDTLIGGAGEDTLKGDDDNDVLRGGDDKDKLYGGDGEDNIYGEGGNDTASGGGQNDYIEGGEGDDSLNGDGGEDYILGQGGEDTLNGGIDNDQLDGGDDDDHLYGDSGNDFLQGGEDNDHLYGGDDNDVLEGGLGNDEVSGGSGDDDLYGDNQDATGNGWDVLKGGKGDDYLKGGGGNDNLDGNEDADLLEGDDGDDILRGGKNDDTDANDILRGGDGEDELYGGNSGEGKGVFRGGVTLEGNNSAQYDFLDGEAGKDKLFGEGGTNYLRSEVLSDYSVEQVAGGDELNYFIIDLNSLANSTYYRDFVISLGNVQSQDFLFFNTEEINDLMEFYNTSVNFNSDGIEVNGIRIDGIGQISLNLPLTAYDSRVIKTGNPWLNFDANYQIIETETGFRLLYEPSDLPGLKTESLSISDTTLKPDQTYELDFAIRNYGNSNADPFKVDFYLSKNSNPSDLDPNVHLGTYEGFSNGLVSRSTVNDTQTIELPEFEYNYSSFSFFNPETELDEQGFRDGSQRNSLGLNLVNNYLISVVDFNNEVTEFDDSYTSWDRKIIPITIDAHKPADLSFDYFRVRDDINSDPNATIVTQPGQLLDFNYTIQNTGDFAVEDDFVISYYLSTSDKTEYNDQRRFSRNEFEQNDIYLGSHEVNLFTPIDPGEVYDPGNLLLNAGSIVYDGTGGVSIKNDENIIRPTTILSFIIDSYGRFDDAPIAIGLDGYYWQLAGEVNPEWNQEFNQGTGIQHNKKYEIPVGEILAGTAVSYLNFINTEGDFKEVYLGEPDININLPDWNHSIWDTVGEGTYYLHTVIDGNHDVGERNGLNNWETEEIEIKLPDLSPSLSINARFDGLYVGESFPTTLTVENKGNAFSPGTKAHIYISKDSTINFQDELIKTFDIYGLGIDQKREEDFEFFLPAHDDTFWTYDGDYYLGVVVDGNNLIPETDNTNNSKSYKIDVTRTDKPVVRVEDSSDGFTFKVNQNVPSLKVNYHLKTKEDYLAESLPAYDKETDRFYTDIDSYFDLEQGTYHNLSEKENEETVSQQENTETVTQEEKPEIVNDYYDVAENKYQLEDGSYYDFIQGKYVDADGNSSDLAYKITSEFTNKYDSYAQGYYDADYTTETYIVPLDLINDSYYLPDSKLYSFAYGYYSLDEQRFYTQEPIENSDYHDTQTNTYTYSNGVVIDPNKNYNPADYYFDINGNDPNSSSQQYYAPDTGYYHLDTETYYDSNSNAYYDSYGGYFDITNKRIYESDGSYLDINNHRIYESNGNYFDINTGYYHYADGSYFDISSGYYDADGNYYEPPVDPDPDLGYDTSYYDPSGGYFDGYSYTTAYTTATGSSVSDYGEYYGTNGSYYSPSGEYYTSSSSYYSFESNDYYIFSGYIDSEARYWTFELLDSYFDPTTRKIYDTVNNTERDITTRGEVYFNEEDGNYYNTSTGNYFEGTYYYRPDGSYYDDSDGYYYDALGGYYDPEQNRYNLASSAYFDTNTNNFYPNSSDNFVYFDAEKNRYQNSDNGSYLDPITHRIINTDGTYFEPDGGYYYQTDGSYVDSKNRTYHIPDVGYVKDLIEVGDYSSPGFQGPFLEKNLKDLIIFWRGFFQKKPR</sequence>
<dbReference type="Gene3D" id="2.150.10.10">
    <property type="entry name" value="Serralysin-like metalloprotease, C-terminal"/>
    <property type="match status" value="4"/>
</dbReference>
<dbReference type="PRINTS" id="PR00313">
    <property type="entry name" value="CABNDNGRPT"/>
</dbReference>
<organism evidence="5 6">
    <name type="scientific">Crocosphaera watsonii WH 8501</name>
    <dbReference type="NCBI Taxonomy" id="165597"/>
    <lineage>
        <taxon>Bacteria</taxon>
        <taxon>Bacillati</taxon>
        <taxon>Cyanobacteriota</taxon>
        <taxon>Cyanophyceae</taxon>
        <taxon>Oscillatoriophycideae</taxon>
        <taxon>Chroococcales</taxon>
        <taxon>Aphanothecaceae</taxon>
        <taxon>Crocosphaera</taxon>
    </lineage>
</organism>
<dbReference type="InterPro" id="IPR011635">
    <property type="entry name" value="CARDB"/>
</dbReference>
<evidence type="ECO:0000259" key="4">
    <source>
        <dbReference type="Pfam" id="PF07705"/>
    </source>
</evidence>
<dbReference type="InterPro" id="IPR011049">
    <property type="entry name" value="Serralysin-like_metalloprot_C"/>
</dbReference>
<reference evidence="5" key="2">
    <citation type="submission" date="2005-06" db="EMBL/GenBank/DDBJ databases">
        <title>Sequencing of the draft genome and assembly of Crocosphaera watsonii WH 8501.</title>
        <authorList>
            <consortium name="US DOE Joint Genome Institute (JGI-PGF)"/>
            <person name="Copeland A."/>
            <person name="Lucas S."/>
            <person name="Lapidus A."/>
            <person name="Barry K."/>
            <person name="Detter C."/>
            <person name="Glavina T."/>
            <person name="Hammon N."/>
            <person name="Israni S."/>
            <person name="Pitluck S."/>
            <person name="Richardson P."/>
        </authorList>
    </citation>
    <scope>NUCLEOTIDE SEQUENCE [LARGE SCALE GENOMIC DNA]</scope>
    <source>
        <strain evidence="5">WH 8501</strain>
    </source>
</reference>
<name>Q4BXB6_CROWT</name>
<evidence type="ECO:0000256" key="3">
    <source>
        <dbReference type="SAM" id="MobiDB-lite"/>
    </source>
</evidence>
<feature type="region of interest" description="Disordered" evidence="3">
    <location>
        <begin position="333"/>
        <end position="558"/>
    </location>
</feature>
<evidence type="ECO:0000256" key="1">
    <source>
        <dbReference type="ARBA" id="ARBA00004613"/>
    </source>
</evidence>
<keyword evidence="2" id="KW-0964">Secreted</keyword>
<dbReference type="Gene3D" id="2.60.40.10">
    <property type="entry name" value="Immunoglobulins"/>
    <property type="match status" value="2"/>
</dbReference>
<feature type="compositionally biased region" description="Low complexity" evidence="3">
    <location>
        <begin position="1426"/>
        <end position="1436"/>
    </location>
</feature>
<dbReference type="Pfam" id="PF07705">
    <property type="entry name" value="CARDB"/>
    <property type="match status" value="1"/>
</dbReference>
<feature type="compositionally biased region" description="Gly residues" evidence="3">
    <location>
        <begin position="436"/>
        <end position="448"/>
    </location>
</feature>